<evidence type="ECO:0000313" key="2">
    <source>
        <dbReference type="Proteomes" id="UP000241771"/>
    </source>
</evidence>
<dbReference type="RefSeq" id="WP_107271992.1">
    <property type="nucleotide sequence ID" value="NZ_PYMA01000006.1"/>
</dbReference>
<dbReference type="Proteomes" id="UP000241771">
    <property type="component" value="Unassembled WGS sequence"/>
</dbReference>
<dbReference type="AlphaFoldDB" id="A0A2T3NT83"/>
<proteinExistence type="predicted"/>
<gene>
    <name evidence="1" type="ORF">C9I98_11260</name>
</gene>
<sequence>MKILHLAVDEKFIDMGVNSFERVWPGCNEVLVYSNSNKLKVKYCNAFKVSFIDLFNPKYINKIRNADVLVLHSLLPIFYPILLFSKKETPLVWIGWGRDYYDYLCKESELTLPVTKRKIKSLKGERNTINKIREFFFLLMKSSLLKRITHFAPVLKEEYRGELTKYKYLDWNYGTIEKDFVPNKNIKISGNKFY</sequence>
<accession>A0A2T3NT83</accession>
<comment type="caution">
    <text evidence="1">The sequence shown here is derived from an EMBL/GenBank/DDBJ whole genome shotgun (WGS) entry which is preliminary data.</text>
</comment>
<name>A0A2T3NT83_9GAMM</name>
<protein>
    <recommendedName>
        <fullName evidence="3">Glycosyltransferase subfamily 4-like N-terminal domain-containing protein</fullName>
    </recommendedName>
</protein>
<evidence type="ECO:0008006" key="3">
    <source>
        <dbReference type="Google" id="ProtNLM"/>
    </source>
</evidence>
<organism evidence="1 2">
    <name type="scientific">Photobacterium sanctipauli</name>
    <dbReference type="NCBI Taxonomy" id="1342794"/>
    <lineage>
        <taxon>Bacteria</taxon>
        <taxon>Pseudomonadati</taxon>
        <taxon>Pseudomonadota</taxon>
        <taxon>Gammaproteobacteria</taxon>
        <taxon>Vibrionales</taxon>
        <taxon>Vibrionaceae</taxon>
        <taxon>Photobacterium</taxon>
    </lineage>
</organism>
<dbReference type="EMBL" id="PYMA01000006">
    <property type="protein sequence ID" value="PSW19490.1"/>
    <property type="molecule type" value="Genomic_DNA"/>
</dbReference>
<keyword evidence="2" id="KW-1185">Reference proteome</keyword>
<reference evidence="1 2" key="1">
    <citation type="submission" date="2018-01" db="EMBL/GenBank/DDBJ databases">
        <title>Whole genome sequencing of Histamine producing bacteria.</title>
        <authorList>
            <person name="Butler K."/>
        </authorList>
    </citation>
    <scope>NUCLEOTIDE SEQUENCE [LARGE SCALE GENOMIC DNA]</scope>
    <source>
        <strain evidence="1 2">DSM 100436</strain>
    </source>
</reference>
<evidence type="ECO:0000313" key="1">
    <source>
        <dbReference type="EMBL" id="PSW19490.1"/>
    </source>
</evidence>